<evidence type="ECO:0000256" key="3">
    <source>
        <dbReference type="ARBA" id="ARBA00004624"/>
    </source>
</evidence>
<dbReference type="GO" id="GO:0030425">
    <property type="term" value="C:dendrite"/>
    <property type="evidence" value="ECO:0000318"/>
    <property type="project" value="GO_Central"/>
</dbReference>
<dbReference type="GO" id="GO:0016607">
    <property type="term" value="C:nuclear speck"/>
    <property type="evidence" value="ECO:0007669"/>
    <property type="project" value="UniProtKB-SubCell"/>
</dbReference>
<dbReference type="Pfam" id="PF01597">
    <property type="entry name" value="GCV_H"/>
    <property type="match status" value="1"/>
</dbReference>
<comment type="subcellular location">
    <subcellularLocation>
        <location evidence="1">Cell projection</location>
        <location evidence="1">Dendrite</location>
    </subcellularLocation>
    <subcellularLocation>
        <location evidence="3">Cell projection</location>
        <location evidence="3">Growth cone</location>
    </subcellularLocation>
    <subcellularLocation>
        <location evidence="2">Nucleus speckle</location>
    </subcellularLocation>
</comment>
<dbReference type="GO" id="GO:0030426">
    <property type="term" value="C:growth cone"/>
    <property type="evidence" value="ECO:0007669"/>
    <property type="project" value="UniProtKB-SubCell"/>
</dbReference>
<dbReference type="GeneID" id="118423927"/>
<sequence>MDAPISKMADLEGKAYRTVVDRYYTPGYRTDVQGRHREDLCILQHSNKVCIVTLAASHPLMADGKTVARVDFQVTEKVNRLDNKVIGKGKRGAQWLQESSPLCRVTCTDNTEFTLYSCIKGKLVEVNENLINSPQLLTEKPSSEGYIAIVLPKFGESDKEMARLLSQQQYQDALERRGREATSEARERDLVQARSKMEEEESSSSTDPGKDQAGGSKDSGDEPNQKRAKLEVTDKEQPSS</sequence>
<dbReference type="GO" id="GO:0051489">
    <property type="term" value="P:regulation of filopodium assembly"/>
    <property type="evidence" value="ECO:0000318"/>
    <property type="project" value="GO_Central"/>
</dbReference>
<dbReference type="InterPro" id="IPR011053">
    <property type="entry name" value="Single_hybrid_motif"/>
</dbReference>
<evidence type="ECO:0000313" key="12">
    <source>
        <dbReference type="RefSeq" id="XP_035688136.1"/>
    </source>
</evidence>
<evidence type="ECO:0000256" key="5">
    <source>
        <dbReference type="ARBA" id="ARBA00019325"/>
    </source>
</evidence>
<keyword evidence="11" id="KW-1185">Reference proteome</keyword>
<dbReference type="AlphaFoldDB" id="A0A9J7LT53"/>
<dbReference type="GO" id="GO:0030833">
    <property type="term" value="P:regulation of actin filament polymerization"/>
    <property type="evidence" value="ECO:0000318"/>
    <property type="project" value="GO_Central"/>
</dbReference>
<dbReference type="InterPro" id="IPR033753">
    <property type="entry name" value="GCV_H/Fam206"/>
</dbReference>
<dbReference type="OrthoDB" id="48130at2759"/>
<dbReference type="InterPro" id="IPR039169">
    <property type="entry name" value="Abitram"/>
</dbReference>
<gene>
    <name evidence="12" type="primary">LOC118423927</name>
</gene>
<dbReference type="RefSeq" id="XP_035688136.1">
    <property type="nucleotide sequence ID" value="XM_035832243.1"/>
</dbReference>
<dbReference type="GO" id="GO:0032433">
    <property type="term" value="C:filopodium tip"/>
    <property type="evidence" value="ECO:0000318"/>
    <property type="project" value="GO_Central"/>
</dbReference>
<evidence type="ECO:0000256" key="10">
    <source>
        <dbReference type="SAM" id="MobiDB-lite"/>
    </source>
</evidence>
<evidence type="ECO:0000256" key="4">
    <source>
        <dbReference type="ARBA" id="ARBA00010764"/>
    </source>
</evidence>
<dbReference type="GO" id="GO:0051015">
    <property type="term" value="F:actin filament binding"/>
    <property type="evidence" value="ECO:0000318"/>
    <property type="project" value="GO_Central"/>
</dbReference>
<comment type="similarity">
    <text evidence="4">Belongs to the ABITRAM family.</text>
</comment>
<evidence type="ECO:0000256" key="1">
    <source>
        <dbReference type="ARBA" id="ARBA00004279"/>
    </source>
</evidence>
<feature type="compositionally biased region" description="Basic and acidic residues" evidence="10">
    <location>
        <begin position="174"/>
        <end position="197"/>
    </location>
</feature>
<evidence type="ECO:0000256" key="6">
    <source>
        <dbReference type="ARBA" id="ARBA00023242"/>
    </source>
</evidence>
<keyword evidence="6" id="KW-0539">Nucleus</keyword>
<protein>
    <recommendedName>
        <fullName evidence="5">Protein Abitram</fullName>
    </recommendedName>
    <alternativeName>
        <fullName evidence="8">Actin-binding transcription modulator</fullName>
    </alternativeName>
    <alternativeName>
        <fullName evidence="9">Protein Simiate</fullName>
    </alternativeName>
</protein>
<organism evidence="11 12">
    <name type="scientific">Branchiostoma floridae</name>
    <name type="common">Florida lancelet</name>
    <name type="synonym">Amphioxus</name>
    <dbReference type="NCBI Taxonomy" id="7739"/>
    <lineage>
        <taxon>Eukaryota</taxon>
        <taxon>Metazoa</taxon>
        <taxon>Chordata</taxon>
        <taxon>Cephalochordata</taxon>
        <taxon>Leptocardii</taxon>
        <taxon>Amphioxiformes</taxon>
        <taxon>Branchiostomatidae</taxon>
        <taxon>Branchiostoma</taxon>
    </lineage>
</organism>
<name>A0A9J7LT53_BRAFL</name>
<reference evidence="11" key="1">
    <citation type="journal article" date="2020" name="Nat. Ecol. Evol.">
        <title>Deeply conserved synteny resolves early events in vertebrate evolution.</title>
        <authorList>
            <person name="Simakov O."/>
            <person name="Marletaz F."/>
            <person name="Yue J.X."/>
            <person name="O'Connell B."/>
            <person name="Jenkins J."/>
            <person name="Brandt A."/>
            <person name="Calef R."/>
            <person name="Tung C.H."/>
            <person name="Huang T.K."/>
            <person name="Schmutz J."/>
            <person name="Satoh N."/>
            <person name="Yu J.K."/>
            <person name="Putnam N.H."/>
            <person name="Green R.E."/>
            <person name="Rokhsar D.S."/>
        </authorList>
    </citation>
    <scope>NUCLEOTIDE SEQUENCE [LARGE SCALE GENOMIC DNA]</scope>
    <source>
        <strain evidence="11">S238N-H82</strain>
    </source>
</reference>
<evidence type="ECO:0000313" key="11">
    <source>
        <dbReference type="Proteomes" id="UP000001554"/>
    </source>
</evidence>
<dbReference type="PANTHER" id="PTHR13651:SF0">
    <property type="entry name" value="PROTEIN ABITRAM"/>
    <property type="match status" value="1"/>
</dbReference>
<accession>A0A9J7LT53</accession>
<dbReference type="SUPFAM" id="SSF51230">
    <property type="entry name" value="Single hybrid motif"/>
    <property type="match status" value="1"/>
</dbReference>
<keyword evidence="7" id="KW-0966">Cell projection</keyword>
<evidence type="ECO:0000256" key="9">
    <source>
        <dbReference type="ARBA" id="ARBA00030786"/>
    </source>
</evidence>
<evidence type="ECO:0000256" key="8">
    <source>
        <dbReference type="ARBA" id="ARBA00030463"/>
    </source>
</evidence>
<dbReference type="Gene3D" id="2.40.50.100">
    <property type="match status" value="1"/>
</dbReference>
<evidence type="ECO:0000256" key="2">
    <source>
        <dbReference type="ARBA" id="ARBA00004324"/>
    </source>
</evidence>
<dbReference type="PANTHER" id="PTHR13651">
    <property type="entry name" value="PROTEIN ABITRAM"/>
    <property type="match status" value="1"/>
</dbReference>
<evidence type="ECO:0000256" key="7">
    <source>
        <dbReference type="ARBA" id="ARBA00023273"/>
    </source>
</evidence>
<dbReference type="KEGG" id="bfo:118423927"/>
<feature type="compositionally biased region" description="Basic and acidic residues" evidence="10">
    <location>
        <begin position="218"/>
        <end position="240"/>
    </location>
</feature>
<feature type="region of interest" description="Disordered" evidence="10">
    <location>
        <begin position="174"/>
        <end position="240"/>
    </location>
</feature>
<dbReference type="GO" id="GO:0048813">
    <property type="term" value="P:dendrite morphogenesis"/>
    <property type="evidence" value="ECO:0000318"/>
    <property type="project" value="GO_Central"/>
</dbReference>
<dbReference type="Proteomes" id="UP000001554">
    <property type="component" value="Chromosome 10"/>
</dbReference>
<dbReference type="OMA" id="GKACEDH"/>
<dbReference type="GO" id="GO:0030027">
    <property type="term" value="C:lamellipodium"/>
    <property type="evidence" value="ECO:0000318"/>
    <property type="project" value="GO_Central"/>
</dbReference>
<dbReference type="FunFam" id="2.40.50.100:FF:000048">
    <property type="entry name" value="Protein Abitram"/>
    <property type="match status" value="1"/>
</dbReference>
<reference evidence="12" key="2">
    <citation type="submission" date="2025-08" db="UniProtKB">
        <authorList>
            <consortium name="RefSeq"/>
        </authorList>
    </citation>
    <scope>IDENTIFICATION</scope>
    <source>
        <strain evidence="12">S238N-H82</strain>
        <tissue evidence="12">Testes</tissue>
    </source>
</reference>
<dbReference type="GO" id="GO:0005634">
    <property type="term" value="C:nucleus"/>
    <property type="evidence" value="ECO:0000318"/>
    <property type="project" value="GO_Central"/>
</dbReference>
<proteinExistence type="inferred from homology"/>
<dbReference type="GO" id="GO:0003785">
    <property type="term" value="F:actin monomer binding"/>
    <property type="evidence" value="ECO:0000318"/>
    <property type="project" value="GO_Central"/>
</dbReference>